<dbReference type="OrthoDB" id="796861at2759"/>
<accession>A0A7I8J3N9</accession>
<proteinExistence type="predicted"/>
<organism evidence="1">
    <name type="scientific">Spirodela intermedia</name>
    <name type="common">Intermediate duckweed</name>
    <dbReference type="NCBI Taxonomy" id="51605"/>
    <lineage>
        <taxon>Eukaryota</taxon>
        <taxon>Viridiplantae</taxon>
        <taxon>Streptophyta</taxon>
        <taxon>Embryophyta</taxon>
        <taxon>Tracheophyta</taxon>
        <taxon>Spermatophyta</taxon>
        <taxon>Magnoliopsida</taxon>
        <taxon>Liliopsida</taxon>
        <taxon>Araceae</taxon>
        <taxon>Lemnoideae</taxon>
        <taxon>Spirodela</taxon>
    </lineage>
</organism>
<dbReference type="EMBL" id="LR743596">
    <property type="protein sequence ID" value="CAA2625330.1"/>
    <property type="molecule type" value="Genomic_DNA"/>
</dbReference>
<keyword evidence="3" id="KW-1185">Reference proteome</keyword>
<dbReference type="Proteomes" id="UP000663760">
    <property type="component" value="Chromosome 9"/>
</dbReference>
<protein>
    <submittedName>
        <fullName evidence="1">Uncharacterized protein</fullName>
    </submittedName>
</protein>
<dbReference type="EMBL" id="LR746272">
    <property type="protein sequence ID" value="CAA7401309.1"/>
    <property type="molecule type" value="Genomic_DNA"/>
</dbReference>
<sequence length="53" mass="5881">MSAQETIPGQKFSTAVLMSSTTSKPRTEFWFGAASFSVWMLPLVSNRREASQP</sequence>
<evidence type="ECO:0000313" key="3">
    <source>
        <dbReference type="Proteomes" id="UP000663760"/>
    </source>
</evidence>
<evidence type="ECO:0000313" key="2">
    <source>
        <dbReference type="EMBL" id="CAA7401309.1"/>
    </source>
</evidence>
<reference evidence="1" key="1">
    <citation type="submission" date="2019-12" db="EMBL/GenBank/DDBJ databases">
        <authorList>
            <person name="Scholz U."/>
            <person name="Mascher M."/>
            <person name="Fiebig A."/>
        </authorList>
    </citation>
    <scope>NUCLEOTIDE SEQUENCE</scope>
</reference>
<dbReference type="AlphaFoldDB" id="A0A7I8J3N9"/>
<name>A0A7I8J3N9_SPIIN</name>
<evidence type="ECO:0000313" key="1">
    <source>
        <dbReference type="EMBL" id="CAA2625330.1"/>
    </source>
</evidence>
<gene>
    <name evidence="1" type="ORF">SI7747_09011099</name>
    <name evidence="2" type="ORF">SI8410_09011987</name>
</gene>